<keyword evidence="4 5" id="KW-0642">Proline metabolism</keyword>
<dbReference type="AlphaFoldDB" id="X8JPG4"/>
<dbReference type="InterPro" id="IPR029041">
    <property type="entry name" value="FAD-linked_oxidoreductase-like"/>
</dbReference>
<dbReference type="GO" id="GO:0071949">
    <property type="term" value="F:FAD binding"/>
    <property type="evidence" value="ECO:0007669"/>
    <property type="project" value="TreeGrafter"/>
</dbReference>
<sequence>MLHISRMRCLLYDRRRQLMSQSLNRSLHGPHLLHNPRQRVGTWGIGLGSCAVSLSVIATIYADVETEPATSLGNLLRSYFVYSMCSVPTLVDWSPAILDTCASIPGIREVSRAFIRRTFFAQFVGGDTCDDTLSLITDLRKQDKGTLLAYSVEVDEIRGGRADQWKKNVEEMIASVEFAADFEDTQKGPRKTWVAIKLSALIPSADSLKRMSKFLVKSRPKDDVPFPGTPGSFDMVVFRGAKEPLIESGLMEEDINSLRTLYEDLRILCKRAKERGIRLIFDAEHTWYQPGIDAFVLALSREFNKPSSGDQINEQPLVYATYQAYLRRTPAHLSRSIQDARDFGYLLGVKLVRGAYYDKETAEHHALSSTYPVWTEKAQTDACYNTCAKLLINELAKYRNHPGPQGVARSGRETNLHTPSHTGIGILFGTHNALSCTYILESLVEAGLASRTTENKIIVKDGVEERLCFGQLYGMRDDLTDWMVQTVEAKSPIVLKYVPYGALADVMPYLARRAIENRSILGGEGGATTERRMAGQKIRRRLFG</sequence>
<proteinExistence type="inferred from homology"/>
<dbReference type="InterPro" id="IPR002872">
    <property type="entry name" value="Proline_DH_dom"/>
</dbReference>
<comment type="function">
    <text evidence="5">Converts proline to delta-1-pyrroline-5-carboxylate.</text>
</comment>
<gene>
    <name evidence="7" type="ORF">RSOL_450440</name>
</gene>
<dbReference type="GO" id="GO:0010133">
    <property type="term" value="P:L-proline catabolic process to L-glutamate"/>
    <property type="evidence" value="ECO:0007669"/>
    <property type="project" value="TreeGrafter"/>
</dbReference>
<feature type="domain" description="Proline dehydrogenase" evidence="6">
    <location>
        <begin position="136"/>
        <end position="520"/>
    </location>
</feature>
<evidence type="ECO:0000259" key="6">
    <source>
        <dbReference type="Pfam" id="PF01619"/>
    </source>
</evidence>
<organism evidence="7 8">
    <name type="scientific">Rhizoctonia solani AG-3 Rhs1AP</name>
    <dbReference type="NCBI Taxonomy" id="1086054"/>
    <lineage>
        <taxon>Eukaryota</taxon>
        <taxon>Fungi</taxon>
        <taxon>Dikarya</taxon>
        <taxon>Basidiomycota</taxon>
        <taxon>Agaricomycotina</taxon>
        <taxon>Agaricomycetes</taxon>
        <taxon>Cantharellales</taxon>
        <taxon>Ceratobasidiaceae</taxon>
        <taxon>Rhizoctonia</taxon>
    </lineage>
</organism>
<evidence type="ECO:0000256" key="5">
    <source>
        <dbReference type="RuleBase" id="RU364054"/>
    </source>
</evidence>
<dbReference type="Pfam" id="PF01619">
    <property type="entry name" value="Pro_dh"/>
    <property type="match status" value="1"/>
</dbReference>
<keyword evidence="5" id="KW-0285">Flavoprotein</keyword>
<protein>
    <recommendedName>
        <fullName evidence="2 5">Proline dehydrogenase</fullName>
        <ecNumber evidence="2 5">1.5.5.2</ecNumber>
    </recommendedName>
</protein>
<evidence type="ECO:0000256" key="4">
    <source>
        <dbReference type="ARBA" id="ARBA00023062"/>
    </source>
</evidence>
<dbReference type="Gene3D" id="3.20.20.220">
    <property type="match status" value="1"/>
</dbReference>
<evidence type="ECO:0000256" key="2">
    <source>
        <dbReference type="ARBA" id="ARBA00012695"/>
    </source>
</evidence>
<dbReference type="GO" id="GO:0005739">
    <property type="term" value="C:mitochondrion"/>
    <property type="evidence" value="ECO:0007669"/>
    <property type="project" value="TreeGrafter"/>
</dbReference>
<reference evidence="8" key="1">
    <citation type="journal article" date="2014" name="Genome Announc.">
        <title>Draft genome sequence of the plant-pathogenic soil fungus Rhizoctonia solani anastomosis group 3 strain Rhs1AP.</title>
        <authorList>
            <person name="Cubeta M.A."/>
            <person name="Thomas E."/>
            <person name="Dean R.A."/>
            <person name="Jabaji S."/>
            <person name="Neate S.M."/>
            <person name="Tavantzis S."/>
            <person name="Toda T."/>
            <person name="Vilgalys R."/>
            <person name="Bharathan N."/>
            <person name="Fedorova-Abrams N."/>
            <person name="Pakala S.B."/>
            <person name="Pakala S.M."/>
            <person name="Zafar N."/>
            <person name="Joardar V."/>
            <person name="Losada L."/>
            <person name="Nierman W.C."/>
        </authorList>
    </citation>
    <scope>NUCLEOTIDE SEQUENCE [LARGE SCALE GENOMIC DNA]</scope>
    <source>
        <strain evidence="8">AG-3</strain>
    </source>
</reference>
<dbReference type="OrthoDB" id="5464at2759"/>
<comment type="caution">
    <text evidence="7">The sequence shown here is derived from an EMBL/GenBank/DDBJ whole genome shotgun (WGS) entry which is preliminary data.</text>
</comment>
<comment type="cofactor">
    <cofactor evidence="5">
        <name>FAD</name>
        <dbReference type="ChEBI" id="CHEBI:57692"/>
    </cofactor>
</comment>
<keyword evidence="5" id="KW-0274">FAD</keyword>
<name>X8JPG4_9AGAM</name>
<evidence type="ECO:0000256" key="1">
    <source>
        <dbReference type="ARBA" id="ARBA00005869"/>
    </source>
</evidence>
<evidence type="ECO:0000313" key="7">
    <source>
        <dbReference type="EMBL" id="EUC65657.1"/>
    </source>
</evidence>
<comment type="catalytic activity">
    <reaction evidence="5">
        <text>L-proline + a quinone = (S)-1-pyrroline-5-carboxylate + a quinol + H(+)</text>
        <dbReference type="Rhea" id="RHEA:23784"/>
        <dbReference type="ChEBI" id="CHEBI:15378"/>
        <dbReference type="ChEBI" id="CHEBI:17388"/>
        <dbReference type="ChEBI" id="CHEBI:24646"/>
        <dbReference type="ChEBI" id="CHEBI:60039"/>
        <dbReference type="ChEBI" id="CHEBI:132124"/>
        <dbReference type="EC" id="1.5.5.2"/>
    </reaction>
</comment>
<accession>X8JPG4</accession>
<evidence type="ECO:0000256" key="3">
    <source>
        <dbReference type="ARBA" id="ARBA00023002"/>
    </source>
</evidence>
<dbReference type="Proteomes" id="UP000030108">
    <property type="component" value="Unassembled WGS sequence"/>
</dbReference>
<dbReference type="PANTHER" id="PTHR13914:SF0">
    <property type="entry name" value="PROLINE DEHYDROGENASE 1, MITOCHONDRIAL"/>
    <property type="match status" value="1"/>
</dbReference>
<dbReference type="InterPro" id="IPR015659">
    <property type="entry name" value="Proline_oxidase"/>
</dbReference>
<dbReference type="EMBL" id="JATN01000311">
    <property type="protein sequence ID" value="EUC65657.1"/>
    <property type="molecule type" value="Genomic_DNA"/>
</dbReference>
<evidence type="ECO:0000313" key="8">
    <source>
        <dbReference type="Proteomes" id="UP000030108"/>
    </source>
</evidence>
<dbReference type="SUPFAM" id="SSF51730">
    <property type="entry name" value="FAD-linked oxidoreductase"/>
    <property type="match status" value="1"/>
</dbReference>
<comment type="similarity">
    <text evidence="1 5">Belongs to the proline oxidase family.</text>
</comment>
<dbReference type="EC" id="1.5.5.2" evidence="2 5"/>
<dbReference type="PANTHER" id="PTHR13914">
    <property type="entry name" value="PROLINE OXIDASE"/>
    <property type="match status" value="1"/>
</dbReference>
<dbReference type="GO" id="GO:0004657">
    <property type="term" value="F:proline dehydrogenase activity"/>
    <property type="evidence" value="ECO:0007669"/>
    <property type="project" value="UniProtKB-EC"/>
</dbReference>
<keyword evidence="3 5" id="KW-0560">Oxidoreductase</keyword>